<proteinExistence type="inferred from homology"/>
<dbReference type="AlphaFoldDB" id="A0A1A9F104"/>
<feature type="binding site" evidence="2">
    <location>
        <position position="101"/>
    </location>
    <ligand>
        <name>Fe cation</name>
        <dbReference type="ChEBI" id="CHEBI:24875"/>
    </ligand>
</feature>
<dbReference type="Pfam" id="PF02678">
    <property type="entry name" value="Pirin"/>
    <property type="match status" value="1"/>
</dbReference>
<dbReference type="CDD" id="cd20311">
    <property type="entry name" value="cupin_Yhhw_C"/>
    <property type="match status" value="1"/>
</dbReference>
<comment type="cofactor">
    <cofactor evidence="2">
        <name>Fe cation</name>
        <dbReference type="ChEBI" id="CHEBI:24875"/>
    </cofactor>
    <text evidence="2">Binds 1 Fe cation per subunit.</text>
</comment>
<dbReference type="InterPro" id="IPR012093">
    <property type="entry name" value="Pirin"/>
</dbReference>
<accession>A0A1A9F104</accession>
<dbReference type="CDD" id="cd02910">
    <property type="entry name" value="cupin_Yhhw_N"/>
    <property type="match status" value="1"/>
</dbReference>
<dbReference type="GO" id="GO:0046872">
    <property type="term" value="F:metal ion binding"/>
    <property type="evidence" value="ECO:0007669"/>
    <property type="project" value="UniProtKB-KW"/>
</dbReference>
<comment type="similarity">
    <text evidence="1 3">Belongs to the pirin family.</text>
</comment>
<dbReference type="Proteomes" id="UP000078070">
    <property type="component" value="Chromosome"/>
</dbReference>
<dbReference type="InterPro" id="IPR014710">
    <property type="entry name" value="RmlC-like_jellyroll"/>
</dbReference>
<protein>
    <submittedName>
        <fullName evidence="6">Pirin</fullName>
    </submittedName>
</protein>
<feature type="binding site" evidence="2">
    <location>
        <position position="57"/>
    </location>
    <ligand>
        <name>Fe cation</name>
        <dbReference type="ChEBI" id="CHEBI:24875"/>
    </ligand>
</feature>
<evidence type="ECO:0000313" key="7">
    <source>
        <dbReference type="Proteomes" id="UP000078070"/>
    </source>
</evidence>
<organism evidence="6 7">
    <name type="scientific">Marinobacterium aestuarii</name>
    <dbReference type="NCBI Taxonomy" id="1821621"/>
    <lineage>
        <taxon>Bacteria</taxon>
        <taxon>Pseudomonadati</taxon>
        <taxon>Pseudomonadota</taxon>
        <taxon>Gammaproteobacteria</taxon>
        <taxon>Oceanospirillales</taxon>
        <taxon>Oceanospirillaceae</taxon>
        <taxon>Marinobacterium</taxon>
    </lineage>
</organism>
<evidence type="ECO:0000313" key="6">
    <source>
        <dbReference type="EMBL" id="ANG63837.1"/>
    </source>
</evidence>
<gene>
    <name evidence="6" type="ORF">A8C75_16040</name>
</gene>
<dbReference type="PANTHER" id="PTHR43212:SF3">
    <property type="entry name" value="QUERCETIN 2,3-DIOXYGENASE"/>
    <property type="match status" value="1"/>
</dbReference>
<evidence type="ECO:0000256" key="3">
    <source>
        <dbReference type="RuleBase" id="RU003457"/>
    </source>
</evidence>
<dbReference type="KEGG" id="mars:A8C75_16040"/>
<feature type="binding site" evidence="2">
    <location>
        <position position="103"/>
    </location>
    <ligand>
        <name>Fe cation</name>
        <dbReference type="ChEBI" id="CHEBI:24875"/>
    </ligand>
</feature>
<dbReference type="InterPro" id="IPR041602">
    <property type="entry name" value="Quercetinase_C"/>
</dbReference>
<feature type="domain" description="Quercetin 2,3-dioxygenase C-terminal cupin" evidence="5">
    <location>
        <begin position="143"/>
        <end position="229"/>
    </location>
</feature>
<dbReference type="EMBL" id="CP015839">
    <property type="protein sequence ID" value="ANG63837.1"/>
    <property type="molecule type" value="Genomic_DNA"/>
</dbReference>
<reference evidence="6 7" key="2">
    <citation type="journal article" date="2018" name="Int. J. Syst. Evol. Microbiol.">
        <title>Marinobacterium aestuarii sp. nov., a benzene-degrading marine bacterium isolated from estuary sediment.</title>
        <authorList>
            <person name="Bae S.S."/>
            <person name="Jung J."/>
            <person name="Chung D."/>
            <person name="Baek K."/>
        </authorList>
    </citation>
    <scope>NUCLEOTIDE SEQUENCE [LARGE SCALE GENOMIC DNA]</scope>
    <source>
        <strain evidence="6 7">ST58-10</strain>
    </source>
</reference>
<dbReference type="SUPFAM" id="SSF51182">
    <property type="entry name" value="RmlC-like cupins"/>
    <property type="match status" value="1"/>
</dbReference>
<evidence type="ECO:0000256" key="1">
    <source>
        <dbReference type="ARBA" id="ARBA00008416"/>
    </source>
</evidence>
<reference evidence="7" key="1">
    <citation type="submission" date="2016-05" db="EMBL/GenBank/DDBJ databases">
        <authorList>
            <person name="Baek K."/>
            <person name="Yang S.-J."/>
        </authorList>
    </citation>
    <scope>NUCLEOTIDE SEQUENCE [LARGE SCALE GENOMIC DNA]</scope>
    <source>
        <strain evidence="7">ST58-10</strain>
    </source>
</reference>
<evidence type="ECO:0000256" key="2">
    <source>
        <dbReference type="PIRSR" id="PIRSR006232-1"/>
    </source>
</evidence>
<dbReference type="Pfam" id="PF17954">
    <property type="entry name" value="Pirin_C_2"/>
    <property type="match status" value="1"/>
</dbReference>
<dbReference type="RefSeq" id="WP_067384665.1">
    <property type="nucleotide sequence ID" value="NZ_CP015839.1"/>
</dbReference>
<feature type="domain" description="Pirin N-terminal" evidence="4">
    <location>
        <begin position="9"/>
        <end position="119"/>
    </location>
</feature>
<dbReference type="InterPro" id="IPR003829">
    <property type="entry name" value="Pirin_N_dom"/>
</dbReference>
<feature type="binding site" evidence="2">
    <location>
        <position position="59"/>
    </location>
    <ligand>
        <name>Fe cation</name>
        <dbReference type="ChEBI" id="CHEBI:24875"/>
    </ligand>
</feature>
<sequence>MITVRSSEARGRGNHGWLKSRHSFSFADYYDPKHMGFSALRVINEDQVAPGAGFGTHGHKDMEIISYVLDGVIAHKDSEGNVQQLPAGEFQLMSAGSGIRHSEYNASQSNGLQFLQIWIQPDKIGGKPGYQQKNFGRRNGLTLVISPNGEAGSLTLRQDASLYQLLLDSEQTLTQALRPGRRQYVHLIKGALTIGNTPLKAGDGASIEGLAQLALQAGKAPVEALLFDLP</sequence>
<dbReference type="PANTHER" id="PTHR43212">
    <property type="entry name" value="QUERCETIN 2,3-DIOXYGENASE"/>
    <property type="match status" value="1"/>
</dbReference>
<evidence type="ECO:0000259" key="4">
    <source>
        <dbReference type="Pfam" id="PF02678"/>
    </source>
</evidence>
<keyword evidence="2" id="KW-0408">Iron</keyword>
<keyword evidence="2" id="KW-0479">Metal-binding</keyword>
<keyword evidence="7" id="KW-1185">Reference proteome</keyword>
<dbReference type="OrthoDB" id="9780903at2"/>
<dbReference type="Gene3D" id="2.60.120.10">
    <property type="entry name" value="Jelly Rolls"/>
    <property type="match status" value="2"/>
</dbReference>
<dbReference type="InterPro" id="IPR011051">
    <property type="entry name" value="RmlC_Cupin_sf"/>
</dbReference>
<evidence type="ECO:0000259" key="5">
    <source>
        <dbReference type="Pfam" id="PF17954"/>
    </source>
</evidence>
<dbReference type="PIRSF" id="PIRSF006232">
    <property type="entry name" value="Pirin"/>
    <property type="match status" value="1"/>
</dbReference>
<name>A0A1A9F104_9GAMM</name>